<protein>
    <submittedName>
        <fullName evidence="2">Molybdenum cofactor biosynthesis protein MoaC</fullName>
    </submittedName>
    <submittedName>
        <fullName evidence="3">Molybdopterin-guanine dinucleotide biosynthesis protein A</fullName>
    </submittedName>
</protein>
<dbReference type="SUPFAM" id="SSF53448">
    <property type="entry name" value="Nucleotide-diphospho-sugar transferases"/>
    <property type="match status" value="1"/>
</dbReference>
<dbReference type="EMBL" id="CP027432">
    <property type="protein sequence ID" value="QCI28569.1"/>
    <property type="molecule type" value="Genomic_DNA"/>
</dbReference>
<dbReference type="AlphaFoldDB" id="A0AAJ4RDR7"/>
<dbReference type="RefSeq" id="WP_123351617.1">
    <property type="nucleotide sequence ID" value="NZ_CP027432.2"/>
</dbReference>
<sequence length="190" mass="22595">MKSEKLKYKKTQCPTFHSSLYTFHFDIPCFILVGGKSSRFGTEKEDKAELFYKLQYEKCKKVFKNVYFVAKYEKFKNYPFFIEKSKIYAPFFALEEILKKHKKIFVLSVDTPLVKESTLKKLLQKKAVACDNPLIGYYDYTMLKNFDKKTLKIFGINKKCLKVPQKELININKKEDLKFIPNKIRILLKH</sequence>
<reference evidence="5" key="1">
    <citation type="submission" date="2018-03" db="EMBL/GenBank/DDBJ databases">
        <title>A comparative analysis of the Nautiliaceae.</title>
        <authorList>
            <person name="Grosche A."/>
            <person name="Smedile F."/>
            <person name="Vetriani C."/>
        </authorList>
    </citation>
    <scope>NUCLEOTIDE SEQUENCE [LARGE SCALE GENOMIC DNA]</scope>
    <source>
        <strain evidence="5">TB6</strain>
    </source>
</reference>
<dbReference type="InterPro" id="IPR029044">
    <property type="entry name" value="Nucleotide-diphossugar_trans"/>
</dbReference>
<dbReference type="Pfam" id="PF12804">
    <property type="entry name" value="NTP_transf_3"/>
    <property type="match status" value="1"/>
</dbReference>
<keyword evidence="5" id="KW-1185">Reference proteome</keyword>
<proteinExistence type="predicted"/>
<dbReference type="Gene3D" id="3.90.550.10">
    <property type="entry name" value="Spore Coat Polysaccharide Biosynthesis Protein SpsA, Chain A"/>
    <property type="match status" value="1"/>
</dbReference>
<evidence type="ECO:0000259" key="1">
    <source>
        <dbReference type="Pfam" id="PF12804"/>
    </source>
</evidence>
<dbReference type="InterPro" id="IPR025877">
    <property type="entry name" value="MobA-like_NTP_Trfase"/>
</dbReference>
<gene>
    <name evidence="2" type="ORF">C6V80_06215</name>
    <name evidence="3" type="ORF">EDC58_0183</name>
</gene>
<dbReference type="EMBL" id="RJVK01000001">
    <property type="protein sequence ID" value="ROR40704.1"/>
    <property type="molecule type" value="Genomic_DNA"/>
</dbReference>
<evidence type="ECO:0000313" key="4">
    <source>
        <dbReference type="Proteomes" id="UP000272781"/>
    </source>
</evidence>
<reference evidence="3 4" key="2">
    <citation type="submission" date="2018-11" db="EMBL/GenBank/DDBJ databases">
        <title>Genomic Encyclopedia of Type Strains, Phase IV (KMG-IV): sequencing the most valuable type-strain genomes for metagenomic binning, comparative biology and taxonomic classification.</title>
        <authorList>
            <person name="Goeker M."/>
        </authorList>
    </citation>
    <scope>NUCLEOTIDE SEQUENCE [LARGE SCALE GENOMIC DNA]</scope>
    <source>
        <strain evidence="3 4">DSM 27783</strain>
    </source>
</reference>
<accession>A0AAJ4RDR7</accession>
<organism evidence="3 4">
    <name type="scientific">Caminibacter pacificus</name>
    <dbReference type="NCBI Taxonomy" id="1424653"/>
    <lineage>
        <taxon>Bacteria</taxon>
        <taxon>Pseudomonadati</taxon>
        <taxon>Campylobacterota</taxon>
        <taxon>Epsilonproteobacteria</taxon>
        <taxon>Nautiliales</taxon>
        <taxon>Nautiliaceae</taxon>
        <taxon>Caminibacter</taxon>
    </lineage>
</organism>
<dbReference type="GO" id="GO:0016779">
    <property type="term" value="F:nucleotidyltransferase activity"/>
    <property type="evidence" value="ECO:0007669"/>
    <property type="project" value="UniProtKB-ARBA"/>
</dbReference>
<evidence type="ECO:0000313" key="2">
    <source>
        <dbReference type="EMBL" id="QCI28569.1"/>
    </source>
</evidence>
<name>A0AAJ4RDR7_9BACT</name>
<dbReference type="Proteomes" id="UP000298805">
    <property type="component" value="Chromosome"/>
</dbReference>
<evidence type="ECO:0000313" key="5">
    <source>
        <dbReference type="Proteomes" id="UP000298805"/>
    </source>
</evidence>
<feature type="domain" description="MobA-like NTP transferase" evidence="1">
    <location>
        <begin position="30"/>
        <end position="125"/>
    </location>
</feature>
<dbReference type="Proteomes" id="UP000272781">
    <property type="component" value="Unassembled WGS sequence"/>
</dbReference>
<reference evidence="2" key="3">
    <citation type="submission" date="2019-06" db="EMBL/GenBank/DDBJ databases">
        <title>A comparative analysis of the Nautiliaceae.</title>
        <authorList>
            <person name="Grosche A."/>
            <person name="Smedile F."/>
            <person name="Vetriani C."/>
        </authorList>
    </citation>
    <scope>NUCLEOTIDE SEQUENCE</scope>
    <source>
        <strain evidence="2">TB6</strain>
    </source>
</reference>
<evidence type="ECO:0000313" key="3">
    <source>
        <dbReference type="EMBL" id="ROR40704.1"/>
    </source>
</evidence>